<gene>
    <name evidence="10" type="ORF">ALC57_04906</name>
</gene>
<keyword evidence="7" id="KW-0675">Receptor</keyword>
<dbReference type="PANTHER" id="PTHR21137:SF42">
    <property type="entry name" value="ODORANT RECEPTOR 83A"/>
    <property type="match status" value="1"/>
</dbReference>
<keyword evidence="8" id="KW-0807">Transducer</keyword>
<accession>A0A151JCD8</accession>
<name>A0A151JCD8_9HYME</name>
<evidence type="ECO:0008006" key="12">
    <source>
        <dbReference type="Google" id="ProtNLM"/>
    </source>
</evidence>
<dbReference type="GO" id="GO:0004984">
    <property type="term" value="F:olfactory receptor activity"/>
    <property type="evidence" value="ECO:0007669"/>
    <property type="project" value="InterPro"/>
</dbReference>
<keyword evidence="3 9" id="KW-0812">Transmembrane</keyword>
<reference evidence="10 11" key="1">
    <citation type="submission" date="2015-09" db="EMBL/GenBank/DDBJ databases">
        <title>Trachymyrmex cornetzi WGS genome.</title>
        <authorList>
            <person name="Nygaard S."/>
            <person name="Hu H."/>
            <person name="Boomsma J."/>
            <person name="Zhang G."/>
        </authorList>
    </citation>
    <scope>NUCLEOTIDE SEQUENCE [LARGE SCALE GENOMIC DNA]</scope>
    <source>
        <strain evidence="10">Tcor2-1</strain>
        <tissue evidence="10">Whole body</tissue>
    </source>
</reference>
<evidence type="ECO:0000256" key="6">
    <source>
        <dbReference type="ARBA" id="ARBA00023136"/>
    </source>
</evidence>
<evidence type="ECO:0000313" key="10">
    <source>
        <dbReference type="EMBL" id="KYN22688.1"/>
    </source>
</evidence>
<sequence>HKINKRMLRNEYYKDDITYITYLTRNVLSLLGVWPSYSKKSTLEKIWKYFLISICYILLCSVLIPGTLFWLVEKRSRVRIRTIPLLLFGFIACGKYSNLVFHEKNIKRCLQHIEEDYKVVTNTKARNTMIKSAKIGRRLVTLCAIFMYASGFSFRLILPFAKGKIVTPQNVTIRPLPYPAYFIFFDVQVSPTYELIFAMQILSGIITNSITTGLCGLAAVFVMHICGQLKILMSLMRNFVKEKWLEKREFNRKLAIMVEHQIRIRSFLQLVENTLQQACLIELMGCTMLICLLGYFIIIEWENSNSLAMSSYFTALMSMLINIFMFCYTGEQLTVQVCLFKPFPRKMISYFGMIYVAIIFILNTSLFGPMTVKARFFLPK</sequence>
<dbReference type="GO" id="GO:0007165">
    <property type="term" value="P:signal transduction"/>
    <property type="evidence" value="ECO:0007669"/>
    <property type="project" value="UniProtKB-KW"/>
</dbReference>
<evidence type="ECO:0000256" key="5">
    <source>
        <dbReference type="ARBA" id="ARBA00022989"/>
    </source>
</evidence>
<evidence type="ECO:0000256" key="2">
    <source>
        <dbReference type="ARBA" id="ARBA00022606"/>
    </source>
</evidence>
<evidence type="ECO:0000313" key="11">
    <source>
        <dbReference type="Proteomes" id="UP000078492"/>
    </source>
</evidence>
<keyword evidence="4" id="KW-0552">Olfaction</keyword>
<dbReference type="Pfam" id="PF02949">
    <property type="entry name" value="7tm_6"/>
    <property type="match status" value="1"/>
</dbReference>
<dbReference type="PANTHER" id="PTHR21137">
    <property type="entry name" value="ODORANT RECEPTOR"/>
    <property type="match status" value="1"/>
</dbReference>
<protein>
    <recommendedName>
        <fullName evidence="12">Odorant receptor 13a</fullName>
    </recommendedName>
</protein>
<keyword evidence="6 9" id="KW-0472">Membrane</keyword>
<feature type="transmembrane region" description="Helical" evidence="9">
    <location>
        <begin position="350"/>
        <end position="370"/>
    </location>
</feature>
<feature type="non-terminal residue" evidence="10">
    <location>
        <position position="1"/>
    </location>
</feature>
<evidence type="ECO:0000256" key="7">
    <source>
        <dbReference type="ARBA" id="ARBA00023170"/>
    </source>
</evidence>
<comment type="subcellular location">
    <subcellularLocation>
        <location evidence="1">Membrane</location>
        <topology evidence="1">Multi-pass membrane protein</topology>
    </subcellularLocation>
</comment>
<evidence type="ECO:0000256" key="9">
    <source>
        <dbReference type="SAM" id="Phobius"/>
    </source>
</evidence>
<evidence type="ECO:0000256" key="4">
    <source>
        <dbReference type="ARBA" id="ARBA00022725"/>
    </source>
</evidence>
<feature type="transmembrane region" description="Helical" evidence="9">
    <location>
        <begin position="49"/>
        <end position="72"/>
    </location>
</feature>
<feature type="transmembrane region" description="Helical" evidence="9">
    <location>
        <begin position="279"/>
        <end position="299"/>
    </location>
</feature>
<proteinExistence type="predicted"/>
<dbReference type="InterPro" id="IPR004117">
    <property type="entry name" value="7tm6_olfct_rcpt"/>
</dbReference>
<feature type="transmembrane region" description="Helical" evidence="9">
    <location>
        <begin position="139"/>
        <end position="158"/>
    </location>
</feature>
<evidence type="ECO:0000256" key="8">
    <source>
        <dbReference type="ARBA" id="ARBA00023224"/>
    </source>
</evidence>
<evidence type="ECO:0000256" key="3">
    <source>
        <dbReference type="ARBA" id="ARBA00022692"/>
    </source>
</evidence>
<feature type="transmembrane region" description="Helical" evidence="9">
    <location>
        <begin position="201"/>
        <end position="227"/>
    </location>
</feature>
<dbReference type="Proteomes" id="UP000078492">
    <property type="component" value="Unassembled WGS sequence"/>
</dbReference>
<dbReference type="GO" id="GO:0005549">
    <property type="term" value="F:odorant binding"/>
    <property type="evidence" value="ECO:0007669"/>
    <property type="project" value="InterPro"/>
</dbReference>
<feature type="transmembrane region" description="Helical" evidence="9">
    <location>
        <begin position="311"/>
        <end position="329"/>
    </location>
</feature>
<evidence type="ECO:0000256" key="1">
    <source>
        <dbReference type="ARBA" id="ARBA00004141"/>
    </source>
</evidence>
<dbReference type="STRING" id="471704.A0A151JCD8"/>
<organism evidence="10 11">
    <name type="scientific">Trachymyrmex cornetzi</name>
    <dbReference type="NCBI Taxonomy" id="471704"/>
    <lineage>
        <taxon>Eukaryota</taxon>
        <taxon>Metazoa</taxon>
        <taxon>Ecdysozoa</taxon>
        <taxon>Arthropoda</taxon>
        <taxon>Hexapoda</taxon>
        <taxon>Insecta</taxon>
        <taxon>Pterygota</taxon>
        <taxon>Neoptera</taxon>
        <taxon>Endopterygota</taxon>
        <taxon>Hymenoptera</taxon>
        <taxon>Apocrita</taxon>
        <taxon>Aculeata</taxon>
        <taxon>Formicoidea</taxon>
        <taxon>Formicidae</taxon>
        <taxon>Myrmicinae</taxon>
        <taxon>Trachymyrmex</taxon>
    </lineage>
</organism>
<dbReference type="AlphaFoldDB" id="A0A151JCD8"/>
<keyword evidence="5 9" id="KW-1133">Transmembrane helix</keyword>
<keyword evidence="2" id="KW-0716">Sensory transduction</keyword>
<keyword evidence="11" id="KW-1185">Reference proteome</keyword>
<dbReference type="EMBL" id="KQ979076">
    <property type="protein sequence ID" value="KYN22688.1"/>
    <property type="molecule type" value="Genomic_DNA"/>
</dbReference>
<dbReference type="GO" id="GO:0005886">
    <property type="term" value="C:plasma membrane"/>
    <property type="evidence" value="ECO:0007669"/>
    <property type="project" value="TreeGrafter"/>
</dbReference>